<dbReference type="OrthoDB" id="550012at2759"/>
<feature type="compositionally biased region" description="Gly residues" evidence="1">
    <location>
        <begin position="412"/>
        <end position="431"/>
    </location>
</feature>
<dbReference type="InterPro" id="IPR006861">
    <property type="entry name" value="HABP4_PAIRBP1-bd"/>
</dbReference>
<dbReference type="Proteomes" id="UP000479190">
    <property type="component" value="Unassembled WGS sequence"/>
</dbReference>
<protein>
    <recommendedName>
        <fullName evidence="2">Hyaluronan/mRNA-binding protein domain-containing protein</fullName>
    </recommendedName>
</protein>
<evidence type="ECO:0000259" key="2">
    <source>
        <dbReference type="SMART" id="SM01233"/>
    </source>
</evidence>
<feature type="compositionally biased region" description="Low complexity" evidence="1">
    <location>
        <begin position="1363"/>
        <end position="1376"/>
    </location>
</feature>
<feature type="domain" description="Hyaluronan/mRNA-binding protein" evidence="2">
    <location>
        <begin position="436"/>
        <end position="551"/>
    </location>
</feature>
<evidence type="ECO:0000313" key="4">
    <source>
        <dbReference type="Proteomes" id="UP000479190"/>
    </source>
</evidence>
<dbReference type="Pfam" id="PF04774">
    <property type="entry name" value="HABP4_PAI-RBP1"/>
    <property type="match status" value="1"/>
</dbReference>
<feature type="compositionally biased region" description="Basic and acidic residues" evidence="1">
    <location>
        <begin position="432"/>
        <end position="460"/>
    </location>
</feature>
<feature type="region of interest" description="Disordered" evidence="1">
    <location>
        <begin position="807"/>
        <end position="891"/>
    </location>
</feature>
<feature type="compositionally biased region" description="Basic and acidic residues" evidence="1">
    <location>
        <begin position="514"/>
        <end position="528"/>
    </location>
</feature>
<proteinExistence type="predicted"/>
<dbReference type="SMART" id="SM01233">
    <property type="entry name" value="HABP4_PAI-RBP1"/>
    <property type="match status" value="1"/>
</dbReference>
<evidence type="ECO:0000256" key="1">
    <source>
        <dbReference type="SAM" id="MobiDB-lite"/>
    </source>
</evidence>
<dbReference type="Pfam" id="PF11919">
    <property type="entry name" value="PSME4_C"/>
    <property type="match status" value="1"/>
</dbReference>
<gene>
    <name evidence="3" type="ORF">TBRA_LOCUS13309</name>
</gene>
<reference evidence="3 4" key="1">
    <citation type="submission" date="2020-02" db="EMBL/GenBank/DDBJ databases">
        <authorList>
            <person name="Ferguson B K."/>
        </authorList>
    </citation>
    <scope>NUCLEOTIDE SEQUENCE [LARGE SCALE GENOMIC DNA]</scope>
</reference>
<dbReference type="InterPro" id="IPR032381">
    <property type="entry name" value="IHABP4_N"/>
</dbReference>
<dbReference type="InterPro" id="IPR045902">
    <property type="entry name" value="SANBR-like"/>
</dbReference>
<accession>A0A6H5J2L3</accession>
<feature type="compositionally biased region" description="Basic and acidic residues" evidence="1">
    <location>
        <begin position="278"/>
        <end position="299"/>
    </location>
</feature>
<feature type="compositionally biased region" description="Basic and acidic residues" evidence="1">
    <location>
        <begin position="336"/>
        <end position="409"/>
    </location>
</feature>
<evidence type="ECO:0000313" key="3">
    <source>
        <dbReference type="EMBL" id="CAB0041644.1"/>
    </source>
</evidence>
<feature type="region of interest" description="Disordered" evidence="1">
    <location>
        <begin position="929"/>
        <end position="969"/>
    </location>
</feature>
<name>A0A6H5J2L3_9HYME</name>
<feature type="compositionally biased region" description="Acidic residues" evidence="1">
    <location>
        <begin position="1377"/>
        <end position="1386"/>
    </location>
</feature>
<dbReference type="Pfam" id="PF16174">
    <property type="entry name" value="IHABP4_N"/>
    <property type="match status" value="1"/>
</dbReference>
<feature type="region of interest" description="Disordered" evidence="1">
    <location>
        <begin position="278"/>
        <end position="528"/>
    </location>
</feature>
<dbReference type="Pfam" id="PF11822">
    <property type="entry name" value="BTB_SANBR"/>
    <property type="match status" value="1"/>
</dbReference>
<feature type="region of interest" description="Disordered" evidence="1">
    <location>
        <begin position="1346"/>
        <end position="1412"/>
    </location>
</feature>
<dbReference type="EMBL" id="CADCXV010001127">
    <property type="protein sequence ID" value="CAB0041644.1"/>
    <property type="molecule type" value="Genomic_DNA"/>
</dbReference>
<keyword evidence="4" id="KW-1185">Reference proteome</keyword>
<feature type="region of interest" description="Disordered" evidence="1">
    <location>
        <begin position="563"/>
        <end position="638"/>
    </location>
</feature>
<organism evidence="3 4">
    <name type="scientific">Trichogramma brassicae</name>
    <dbReference type="NCBI Taxonomy" id="86971"/>
    <lineage>
        <taxon>Eukaryota</taxon>
        <taxon>Metazoa</taxon>
        <taxon>Ecdysozoa</taxon>
        <taxon>Arthropoda</taxon>
        <taxon>Hexapoda</taxon>
        <taxon>Insecta</taxon>
        <taxon>Pterygota</taxon>
        <taxon>Neoptera</taxon>
        <taxon>Endopterygota</taxon>
        <taxon>Hymenoptera</taxon>
        <taxon>Apocrita</taxon>
        <taxon>Proctotrupomorpha</taxon>
        <taxon>Chalcidoidea</taxon>
        <taxon>Trichogrammatidae</taxon>
        <taxon>Trichogramma</taxon>
    </lineage>
</organism>
<feature type="region of interest" description="Disordered" evidence="1">
    <location>
        <begin position="105"/>
        <end position="180"/>
    </location>
</feature>
<feature type="compositionally biased region" description="Low complexity" evidence="1">
    <location>
        <begin position="674"/>
        <end position="683"/>
    </location>
</feature>
<feature type="compositionally biased region" description="Acidic residues" evidence="1">
    <location>
        <begin position="570"/>
        <end position="581"/>
    </location>
</feature>
<dbReference type="PANTHER" id="PTHR20946">
    <property type="entry name" value="SANT AND BTB DOMAIN REGULATOR OF CLASS SWITCH RECOMBINATION"/>
    <property type="match status" value="1"/>
</dbReference>
<dbReference type="InterPro" id="IPR021843">
    <property type="entry name" value="PSME4_C"/>
</dbReference>
<feature type="compositionally biased region" description="Basic and acidic residues" evidence="1">
    <location>
        <begin position="689"/>
        <end position="701"/>
    </location>
</feature>
<feature type="compositionally biased region" description="Polar residues" evidence="1">
    <location>
        <begin position="490"/>
        <end position="506"/>
    </location>
</feature>
<feature type="compositionally biased region" description="Basic and acidic residues" evidence="1">
    <location>
        <begin position="942"/>
        <end position="969"/>
    </location>
</feature>
<dbReference type="InterPro" id="IPR021777">
    <property type="entry name" value="SANBR_BTB"/>
</dbReference>
<feature type="region of interest" description="Disordered" evidence="1">
    <location>
        <begin position="670"/>
        <end position="701"/>
    </location>
</feature>
<feature type="compositionally biased region" description="Low complexity" evidence="1">
    <location>
        <begin position="319"/>
        <end position="335"/>
    </location>
</feature>
<sequence length="1566" mass="177476">MKNAIKLRHAGVLGMCAFIDAHPYDLPEDFEVIFKELKAHLNDPHPISAAVRQQKTNTRRKKLRYSLTNEAKELKKHRNKELKMFYSNKEKNIYYLAPDMEIENGIDGDEVDSEEDEDDEDEIGGECDDSVEIMDDDLDEDESHDLMEEPGDECQENEDENDEENDEDYVDEEVEREEPETLVIHDTSSSATCWISIRRIARAGEARPMWQKRMTRTNSEPGSIADVRHRLSRLPPNKYPTTTMENAYSISVTNKFSLALDEDEDPLEILKIREQEREAKKKEKLTEKEQRAKQQEHQKQNPSSAPAKQKPRANKENQHSQAQNQQAQTQQVPRNQDGKKDGERKSAQQKSGGERKFEAREEHNNRRNREDGDRLPRIQNDSRRGPPGEIRDNQNPREFRNFDSNDRRGGGRGRGGPGRGGRGGFRGGRGGFDNRGKREFDRQSGNDKTGVKSIDKKDGAGSHNWGSHTEEIEDSFNQTENWESEKVETMETSPKTNDGTEGQSGESIADAAPVEEKPVEEETRELTLDEWKALRQTRAKPTFNLRKAGEGEDLSRWKKMYALEKKKEDNEDEEEEEEYDATEYPQRVGRQKHLLDIDIQFSDSRRSAGGRGGRGGRGRGERSGGRGGFNRGPVRPDNEFRAKCQINCSLSRSARMARCFQISSKTQAARSYEQQQQQQHQQQKPTASSKDDKPLQEAQKKGELVRLGKYARSVDRIGTAVDSELTGFVLPELDKSSSSNSSECRSRDGATDLAVEGTNYAELSVKAFFDFMRVAYQVNDNFPDIASAISANSQIDWNALASFSLHDSNETSRDSGPSAALESNKPDETGRQEEEPLLSVQPVQAENEAGSGSSGGSSRSEAKAIKSKSSPAIGSLQLAKGTSSGAKSAEHDEPMLAKVMKRCLSDVLHEGLLDSVLPYMIPKSALQAIGKKATPTSPPRASEPKKPPDDRFPPLKETPSSKDKLKQKKLSETEVEIHVCDEAKNIKKDFRCPQRLLIQKMCYFADVTAGQKLEEMDISVHCDVAIFDWLMRWVKKDLIKKSEWPRLEAANVVPIMVSASFLQMSPLLEDCLAFCHANLSEVLATSAVLSCLNDALLTRLAERFSNADLEAVRDKKDKVQSRLFCKLILALGDPRPEARRGHYGSLATLFRCARCRKNVGRPVSLRVPCTPDRMSIDPRGDVHSKHTRYLYTTPILFLKIAPRQKKKKKNVHCARGPVQSCLLHIVIYEHVPEIRSENDERIVDLFLAHRDHIAIEPPQLFFPEKITRLVARDSTLPAGKLACKETFWWEGIEILPPRPKFGLLGIPCSLPVYFFSSDSRNRSFFSTRRLAARLWGGSSLHKRHLQTPQRSWTAKEERRRPSRSATDFSSSIASSDTCDDEDEVSPEDEHSSDPDESLESEQSRDMELPSSKKLRNLSNIRRVCDGMGTWSANLTVRYNQDNQRDFEEKAAGQMIALLTKRTVLERNLRPKSHSPNKHFSWNTTSQPIGKNYDLPIAPLIKLSKVLWNRKKFIFDFLKNDYSRCRIIFGNSSEKIKLHFFDFKIILGFKLYQVNFGIFSQVVHTSV</sequence>
<dbReference type="PANTHER" id="PTHR20946:SF0">
    <property type="entry name" value="SANT AND BTB DOMAIN REGULATOR OF CLASS SWITCH RECOMBINATION"/>
    <property type="match status" value="1"/>
</dbReference>
<feature type="compositionally biased region" description="Basic and acidic residues" evidence="1">
    <location>
        <begin position="824"/>
        <end position="834"/>
    </location>
</feature>